<comment type="caution">
    <text evidence="2">The sequence shown here is derived from an EMBL/GenBank/DDBJ whole genome shotgun (WGS) entry which is preliminary data.</text>
</comment>
<dbReference type="EMBL" id="JAVXUP010000822">
    <property type="protein sequence ID" value="KAK3020288.1"/>
    <property type="molecule type" value="Genomic_DNA"/>
</dbReference>
<feature type="non-terminal residue" evidence="2">
    <location>
        <position position="1"/>
    </location>
</feature>
<organism evidence="2 3">
    <name type="scientific">Escallonia herrerae</name>
    <dbReference type="NCBI Taxonomy" id="1293975"/>
    <lineage>
        <taxon>Eukaryota</taxon>
        <taxon>Viridiplantae</taxon>
        <taxon>Streptophyta</taxon>
        <taxon>Embryophyta</taxon>
        <taxon>Tracheophyta</taxon>
        <taxon>Spermatophyta</taxon>
        <taxon>Magnoliopsida</taxon>
        <taxon>eudicotyledons</taxon>
        <taxon>Gunneridae</taxon>
        <taxon>Pentapetalae</taxon>
        <taxon>asterids</taxon>
        <taxon>campanulids</taxon>
        <taxon>Escalloniales</taxon>
        <taxon>Escalloniaceae</taxon>
        <taxon>Escallonia</taxon>
    </lineage>
</organism>
<keyword evidence="1" id="KW-1133">Transmembrane helix</keyword>
<gene>
    <name evidence="2" type="ORF">RJ639_045837</name>
</gene>
<accession>A0AA88W6B2</accession>
<keyword evidence="3" id="KW-1185">Reference proteome</keyword>
<dbReference type="AlphaFoldDB" id="A0AA88W6B2"/>
<feature type="transmembrane region" description="Helical" evidence="1">
    <location>
        <begin position="21"/>
        <end position="39"/>
    </location>
</feature>
<protein>
    <submittedName>
        <fullName evidence="2">Uncharacterized protein</fullName>
    </submittedName>
</protein>
<dbReference type="Proteomes" id="UP001188597">
    <property type="component" value="Unassembled WGS sequence"/>
</dbReference>
<evidence type="ECO:0000313" key="2">
    <source>
        <dbReference type="EMBL" id="KAK3020288.1"/>
    </source>
</evidence>
<evidence type="ECO:0000256" key="1">
    <source>
        <dbReference type="SAM" id="Phobius"/>
    </source>
</evidence>
<dbReference type="PANTHER" id="PTHR46666:SF2">
    <property type="entry name" value="60S RIBOSOMAL L18A-LIKE PROTEIN"/>
    <property type="match status" value="1"/>
</dbReference>
<proteinExistence type="predicted"/>
<name>A0AA88W6B2_9ASTE</name>
<sequence>DHSNCTHRDIQMRYRVSCDKGLLFYIFNLKFVFPPFWYYATVLYFADHCDKDPRERPSLAASAIAALVFYVAVLISLLVVFS</sequence>
<dbReference type="PANTHER" id="PTHR46666">
    <property type="entry name" value="60S RIBOSOMAL L18A-LIKE PROTEIN"/>
    <property type="match status" value="1"/>
</dbReference>
<reference evidence="2" key="1">
    <citation type="submission" date="2022-12" db="EMBL/GenBank/DDBJ databases">
        <title>Draft genome assemblies for two species of Escallonia (Escalloniales).</title>
        <authorList>
            <person name="Chanderbali A."/>
            <person name="Dervinis C."/>
            <person name="Anghel I."/>
            <person name="Soltis D."/>
            <person name="Soltis P."/>
            <person name="Zapata F."/>
        </authorList>
    </citation>
    <scope>NUCLEOTIDE SEQUENCE</scope>
    <source>
        <strain evidence="2">UCBG64.0493</strain>
        <tissue evidence="2">Leaf</tissue>
    </source>
</reference>
<keyword evidence="1" id="KW-0472">Membrane</keyword>
<keyword evidence="1" id="KW-0812">Transmembrane</keyword>
<evidence type="ECO:0000313" key="3">
    <source>
        <dbReference type="Proteomes" id="UP001188597"/>
    </source>
</evidence>
<feature type="transmembrane region" description="Helical" evidence="1">
    <location>
        <begin position="59"/>
        <end position="81"/>
    </location>
</feature>